<dbReference type="InterPro" id="IPR010982">
    <property type="entry name" value="Lambda_DNA-bd_dom_sf"/>
</dbReference>
<feature type="domain" description="HTH cro/C1-type" evidence="1">
    <location>
        <begin position="22"/>
        <end position="79"/>
    </location>
</feature>
<dbReference type="AlphaFoldDB" id="A0A4P6EQI2"/>
<dbReference type="CDD" id="cd00093">
    <property type="entry name" value="HTH_XRE"/>
    <property type="match status" value="1"/>
</dbReference>
<dbReference type="GO" id="GO:0003677">
    <property type="term" value="F:DNA binding"/>
    <property type="evidence" value="ECO:0007669"/>
    <property type="project" value="InterPro"/>
</dbReference>
<evidence type="ECO:0000259" key="1">
    <source>
        <dbReference type="PROSITE" id="PS50943"/>
    </source>
</evidence>
<sequence>MTTIGDIMSRFAHDPFTLGAAVRDARVSAGRTQAEVAQAAHCSRQWLVGFERGDRSRAEADVVFRVLHALGLHVRLEAIPEPGDEELLPL</sequence>
<accession>A0A4P6EQI2</accession>
<protein>
    <submittedName>
        <fullName evidence="2">Helix-turn-helix domain-containing protein</fullName>
    </submittedName>
</protein>
<dbReference type="Pfam" id="PF13560">
    <property type="entry name" value="HTH_31"/>
    <property type="match status" value="1"/>
</dbReference>
<keyword evidence="3" id="KW-1185">Reference proteome</keyword>
<dbReference type="SUPFAM" id="SSF47413">
    <property type="entry name" value="lambda repressor-like DNA-binding domains"/>
    <property type="match status" value="1"/>
</dbReference>
<dbReference type="KEGG" id="xyl:ET495_13715"/>
<dbReference type="OrthoDB" id="4557883at2"/>
<reference evidence="2 3" key="1">
    <citation type="submission" date="2019-01" db="EMBL/GenBank/DDBJ databases">
        <title>Genome sequencing of strain 2JSPR-7.</title>
        <authorList>
            <person name="Heo J."/>
            <person name="Kim S.-J."/>
            <person name="Kim J.-S."/>
            <person name="Hong S.-B."/>
            <person name="Kwon S.-W."/>
        </authorList>
    </citation>
    <scope>NUCLEOTIDE SEQUENCE [LARGE SCALE GENOMIC DNA]</scope>
    <source>
        <strain evidence="2 3">2JSPR-7</strain>
    </source>
</reference>
<dbReference type="PROSITE" id="PS50943">
    <property type="entry name" value="HTH_CROC1"/>
    <property type="match status" value="1"/>
</dbReference>
<gene>
    <name evidence="2" type="ORF">ET495_13715</name>
</gene>
<proteinExistence type="predicted"/>
<organism evidence="2 3">
    <name type="scientific">Xylanimonas allomyrinae</name>
    <dbReference type="NCBI Taxonomy" id="2509459"/>
    <lineage>
        <taxon>Bacteria</taxon>
        <taxon>Bacillati</taxon>
        <taxon>Actinomycetota</taxon>
        <taxon>Actinomycetes</taxon>
        <taxon>Micrococcales</taxon>
        <taxon>Promicromonosporaceae</taxon>
        <taxon>Xylanimonas</taxon>
    </lineage>
</organism>
<dbReference type="Gene3D" id="1.10.260.40">
    <property type="entry name" value="lambda repressor-like DNA-binding domains"/>
    <property type="match status" value="1"/>
</dbReference>
<dbReference type="InterPro" id="IPR001387">
    <property type="entry name" value="Cro/C1-type_HTH"/>
</dbReference>
<dbReference type="EMBL" id="CP035495">
    <property type="protein sequence ID" value="QAY64103.1"/>
    <property type="molecule type" value="Genomic_DNA"/>
</dbReference>
<evidence type="ECO:0000313" key="3">
    <source>
        <dbReference type="Proteomes" id="UP000291758"/>
    </source>
</evidence>
<dbReference type="Proteomes" id="UP000291758">
    <property type="component" value="Chromosome"/>
</dbReference>
<dbReference type="SMART" id="SM00530">
    <property type="entry name" value="HTH_XRE"/>
    <property type="match status" value="1"/>
</dbReference>
<name>A0A4P6EQI2_9MICO</name>
<evidence type="ECO:0000313" key="2">
    <source>
        <dbReference type="EMBL" id="QAY64103.1"/>
    </source>
</evidence>